<evidence type="ECO:0000259" key="1">
    <source>
        <dbReference type="Pfam" id="PF01636"/>
    </source>
</evidence>
<organism evidence="2 3">
    <name type="scientific">Amniculicola lignicola CBS 123094</name>
    <dbReference type="NCBI Taxonomy" id="1392246"/>
    <lineage>
        <taxon>Eukaryota</taxon>
        <taxon>Fungi</taxon>
        <taxon>Dikarya</taxon>
        <taxon>Ascomycota</taxon>
        <taxon>Pezizomycotina</taxon>
        <taxon>Dothideomycetes</taxon>
        <taxon>Pleosporomycetidae</taxon>
        <taxon>Pleosporales</taxon>
        <taxon>Amniculicolaceae</taxon>
        <taxon>Amniculicola</taxon>
    </lineage>
</organism>
<keyword evidence="3" id="KW-1185">Reference proteome</keyword>
<reference evidence="2" key="1">
    <citation type="journal article" date="2020" name="Stud. Mycol.">
        <title>101 Dothideomycetes genomes: a test case for predicting lifestyles and emergence of pathogens.</title>
        <authorList>
            <person name="Haridas S."/>
            <person name="Albert R."/>
            <person name="Binder M."/>
            <person name="Bloem J."/>
            <person name="Labutti K."/>
            <person name="Salamov A."/>
            <person name="Andreopoulos B."/>
            <person name="Baker S."/>
            <person name="Barry K."/>
            <person name="Bills G."/>
            <person name="Bluhm B."/>
            <person name="Cannon C."/>
            <person name="Castanera R."/>
            <person name="Culley D."/>
            <person name="Daum C."/>
            <person name="Ezra D."/>
            <person name="Gonzalez J."/>
            <person name="Henrissat B."/>
            <person name="Kuo A."/>
            <person name="Liang C."/>
            <person name="Lipzen A."/>
            <person name="Lutzoni F."/>
            <person name="Magnuson J."/>
            <person name="Mondo S."/>
            <person name="Nolan M."/>
            <person name="Ohm R."/>
            <person name="Pangilinan J."/>
            <person name="Park H.-J."/>
            <person name="Ramirez L."/>
            <person name="Alfaro M."/>
            <person name="Sun H."/>
            <person name="Tritt A."/>
            <person name="Yoshinaga Y."/>
            <person name="Zwiers L.-H."/>
            <person name="Turgeon B."/>
            <person name="Goodwin S."/>
            <person name="Spatafora J."/>
            <person name="Crous P."/>
            <person name="Grigoriev I."/>
        </authorList>
    </citation>
    <scope>NUCLEOTIDE SEQUENCE</scope>
    <source>
        <strain evidence="2">CBS 123094</strain>
    </source>
</reference>
<dbReference type="AlphaFoldDB" id="A0A6A5WAT6"/>
<dbReference type="InterPro" id="IPR011009">
    <property type="entry name" value="Kinase-like_dom_sf"/>
</dbReference>
<protein>
    <submittedName>
        <fullName evidence="2">Kinase-like protein</fullName>
    </submittedName>
</protein>
<dbReference type="InterPro" id="IPR051678">
    <property type="entry name" value="AGP_Transferase"/>
</dbReference>
<dbReference type="Pfam" id="PF01636">
    <property type="entry name" value="APH"/>
    <property type="match status" value="1"/>
</dbReference>
<dbReference type="PANTHER" id="PTHR21310">
    <property type="entry name" value="AMINOGLYCOSIDE PHOSPHOTRANSFERASE-RELATED-RELATED"/>
    <property type="match status" value="1"/>
</dbReference>
<accession>A0A6A5WAT6</accession>
<dbReference type="Proteomes" id="UP000799779">
    <property type="component" value="Unassembled WGS sequence"/>
</dbReference>
<gene>
    <name evidence="2" type="ORF">P154DRAFT_475442</name>
</gene>
<keyword evidence="2" id="KW-0808">Transferase</keyword>
<dbReference type="GO" id="GO:0016301">
    <property type="term" value="F:kinase activity"/>
    <property type="evidence" value="ECO:0007669"/>
    <property type="project" value="UniProtKB-KW"/>
</dbReference>
<dbReference type="OrthoDB" id="5412996at2759"/>
<proteinExistence type="predicted"/>
<keyword evidence="2" id="KW-0418">Kinase</keyword>
<evidence type="ECO:0000313" key="2">
    <source>
        <dbReference type="EMBL" id="KAF1994726.1"/>
    </source>
</evidence>
<name>A0A6A5WAT6_9PLEO</name>
<feature type="domain" description="Aminoglycoside phosphotransferase" evidence="1">
    <location>
        <begin position="60"/>
        <end position="316"/>
    </location>
</feature>
<dbReference type="Gene3D" id="3.90.1200.10">
    <property type="match status" value="1"/>
</dbReference>
<dbReference type="SUPFAM" id="SSF56112">
    <property type="entry name" value="Protein kinase-like (PK-like)"/>
    <property type="match status" value="1"/>
</dbReference>
<dbReference type="EMBL" id="ML977652">
    <property type="protein sequence ID" value="KAF1994726.1"/>
    <property type="molecule type" value="Genomic_DNA"/>
</dbReference>
<evidence type="ECO:0000313" key="3">
    <source>
        <dbReference type="Proteomes" id="UP000799779"/>
    </source>
</evidence>
<dbReference type="InterPro" id="IPR002575">
    <property type="entry name" value="Aminoglycoside_PTrfase"/>
</dbReference>
<dbReference type="Gene3D" id="3.30.200.20">
    <property type="entry name" value="Phosphorylase Kinase, domain 1"/>
    <property type="match status" value="1"/>
</dbReference>
<sequence>MDFDEVSHTHKSTLNAWHDRLSKYNTSGIEKLASKYRNGDKCDCVKMHNGSFNWCFKVVFTDGTAWAVRFPAAGNVIHTEEKIRREVAVMRFLKERTRVPVPQVIAFGMAADNHDLEMGPFIIAEWIEGIPLSTIMEELPRPEWGPVLRKDISDKTLYAIYRQVAKILLELSIHNFDRIGAPSLVHHRDGTHSWSVTSAPMTLKMNEIERSGYVRVGDYLSEPFRTVTGYFSSLVQQNVTHLREQRNSVDDSDDARRKYILRQRVNSLVPYFISKKYDSGPFKLICDDFRPGNILINEDTLEIVAVVDWEWTYAGPYQFLFSPPSWLILEDPTSWTTSGEIRYQEKFQIFLKSLEDEEAQREIETGTEVQPEEKMSVLMRQSMANGEFWFNEIIRESFNFDEEVLWPNIELHITREGIAGVGVPGQTEVEAFVKIKMQDLNRYKLDLQALKGNEQSS</sequence>
<dbReference type="PANTHER" id="PTHR21310:SF37">
    <property type="entry name" value="AMINOGLYCOSIDE PHOSPHOTRANSFERASE DOMAIN-CONTAINING PROTEIN"/>
    <property type="match status" value="1"/>
</dbReference>